<evidence type="ECO:0000313" key="2">
    <source>
        <dbReference type="Proteomes" id="UP001066276"/>
    </source>
</evidence>
<organism evidence="1 2">
    <name type="scientific">Pleurodeles waltl</name>
    <name type="common">Iberian ribbed newt</name>
    <dbReference type="NCBI Taxonomy" id="8319"/>
    <lineage>
        <taxon>Eukaryota</taxon>
        <taxon>Metazoa</taxon>
        <taxon>Chordata</taxon>
        <taxon>Craniata</taxon>
        <taxon>Vertebrata</taxon>
        <taxon>Euteleostomi</taxon>
        <taxon>Amphibia</taxon>
        <taxon>Batrachia</taxon>
        <taxon>Caudata</taxon>
        <taxon>Salamandroidea</taxon>
        <taxon>Salamandridae</taxon>
        <taxon>Pleurodelinae</taxon>
        <taxon>Pleurodeles</taxon>
    </lineage>
</organism>
<dbReference type="EMBL" id="JANPWB010000005">
    <property type="protein sequence ID" value="KAJ1187194.1"/>
    <property type="molecule type" value="Genomic_DNA"/>
</dbReference>
<dbReference type="AlphaFoldDB" id="A0AAV7UGS5"/>
<reference evidence="1" key="1">
    <citation type="journal article" date="2022" name="bioRxiv">
        <title>Sequencing and chromosome-scale assembly of the giantPleurodeles waltlgenome.</title>
        <authorList>
            <person name="Brown T."/>
            <person name="Elewa A."/>
            <person name="Iarovenko S."/>
            <person name="Subramanian E."/>
            <person name="Araus A.J."/>
            <person name="Petzold A."/>
            <person name="Susuki M."/>
            <person name="Suzuki K.-i.T."/>
            <person name="Hayashi T."/>
            <person name="Toyoda A."/>
            <person name="Oliveira C."/>
            <person name="Osipova E."/>
            <person name="Leigh N.D."/>
            <person name="Simon A."/>
            <person name="Yun M.H."/>
        </authorList>
    </citation>
    <scope>NUCLEOTIDE SEQUENCE</scope>
    <source>
        <strain evidence="1">20211129_DDA</strain>
        <tissue evidence="1">Liver</tissue>
    </source>
</reference>
<dbReference type="Gene3D" id="3.60.10.10">
    <property type="entry name" value="Endonuclease/exonuclease/phosphatase"/>
    <property type="match status" value="1"/>
</dbReference>
<sequence>MEIGASRYIIGGDRNLARDAILDRTGPLDTINNGDRALQSDVMHKNGLVDFWRLTHPGDREYTFLSSVHGTQSRLDYFVISHNLVAYAQDSHILSGGLSHHSTILLVIQLGMVSPSHKPWRFAVQCCRTPQGKAQLQAHTSTYVRDNLG</sequence>
<proteinExistence type="predicted"/>
<keyword evidence="2" id="KW-1185">Reference proteome</keyword>
<dbReference type="SUPFAM" id="SSF56219">
    <property type="entry name" value="DNase I-like"/>
    <property type="match status" value="1"/>
</dbReference>
<gene>
    <name evidence="1" type="ORF">NDU88_003973</name>
</gene>
<protein>
    <submittedName>
        <fullName evidence="1">Uncharacterized protein</fullName>
    </submittedName>
</protein>
<accession>A0AAV7UGS5</accession>
<evidence type="ECO:0000313" key="1">
    <source>
        <dbReference type="EMBL" id="KAJ1187194.1"/>
    </source>
</evidence>
<comment type="caution">
    <text evidence="1">The sequence shown here is derived from an EMBL/GenBank/DDBJ whole genome shotgun (WGS) entry which is preliminary data.</text>
</comment>
<dbReference type="InterPro" id="IPR036691">
    <property type="entry name" value="Endo/exonu/phosph_ase_sf"/>
</dbReference>
<dbReference type="Proteomes" id="UP001066276">
    <property type="component" value="Chromosome 3_1"/>
</dbReference>
<name>A0AAV7UGS5_PLEWA</name>